<dbReference type="EMBL" id="CAXDID020000319">
    <property type="protein sequence ID" value="CAL6076260.1"/>
    <property type="molecule type" value="Genomic_DNA"/>
</dbReference>
<dbReference type="Proteomes" id="UP001642409">
    <property type="component" value="Unassembled WGS sequence"/>
</dbReference>
<dbReference type="EMBL" id="CATOUU010000435">
    <property type="protein sequence ID" value="CAI9929389.1"/>
    <property type="molecule type" value="Genomic_DNA"/>
</dbReference>
<comment type="caution">
    <text evidence="1">The sequence shown here is derived from an EMBL/GenBank/DDBJ whole genome shotgun (WGS) entry which is preliminary data.</text>
</comment>
<keyword evidence="5" id="KW-1185">Reference proteome</keyword>
<sequence>MFLLLVISQHKNQKSPNISKLPAKPIITGESERGVDGIPRSAANGSNDDVRNQNNYQIPIYKISLQDHKLLMMLIGAILNQISNQYYIFLANIRSNSLNFKYIQFLIYHVCLLDQRKQRLLLLPLHFQYRNYSYQYITSHVPYQYNQKQLEIKQSSVIFMSDNIQISEHATIIILDHF</sequence>
<accession>A0AA86P2V3</accession>
<dbReference type="EMBL" id="CATOUU010000435">
    <property type="protein sequence ID" value="CAI9929394.1"/>
    <property type="molecule type" value="Genomic_DNA"/>
</dbReference>
<proteinExistence type="predicted"/>
<gene>
    <name evidence="1" type="ORF">HINF_LOCUS17034</name>
    <name evidence="2" type="ORF">HINF_LOCUS17039</name>
    <name evidence="3" type="ORF">HINF_LOCUS57598</name>
    <name evidence="4" type="ORF">HINF_LOCUS57603</name>
</gene>
<evidence type="ECO:0000313" key="2">
    <source>
        <dbReference type="EMBL" id="CAI9929394.1"/>
    </source>
</evidence>
<evidence type="ECO:0000313" key="1">
    <source>
        <dbReference type="EMBL" id="CAI9929389.1"/>
    </source>
</evidence>
<protein>
    <submittedName>
        <fullName evidence="3">Hypothetical_protein</fullName>
    </submittedName>
</protein>
<organism evidence="1">
    <name type="scientific">Hexamita inflata</name>
    <dbReference type="NCBI Taxonomy" id="28002"/>
    <lineage>
        <taxon>Eukaryota</taxon>
        <taxon>Metamonada</taxon>
        <taxon>Diplomonadida</taxon>
        <taxon>Hexamitidae</taxon>
        <taxon>Hexamitinae</taxon>
        <taxon>Hexamita</taxon>
    </lineage>
</organism>
<dbReference type="AlphaFoldDB" id="A0AA86P2V3"/>
<name>A0AA86P2V3_9EUKA</name>
<evidence type="ECO:0000313" key="4">
    <source>
        <dbReference type="EMBL" id="CAL6076260.1"/>
    </source>
</evidence>
<evidence type="ECO:0000313" key="5">
    <source>
        <dbReference type="Proteomes" id="UP001642409"/>
    </source>
</evidence>
<reference evidence="3 5" key="2">
    <citation type="submission" date="2024-07" db="EMBL/GenBank/DDBJ databases">
        <authorList>
            <person name="Akdeniz Z."/>
        </authorList>
    </citation>
    <scope>NUCLEOTIDE SEQUENCE [LARGE SCALE GENOMIC DNA]</scope>
</reference>
<dbReference type="EMBL" id="CAXDID020000319">
    <property type="protein sequence ID" value="CAL6076250.1"/>
    <property type="molecule type" value="Genomic_DNA"/>
</dbReference>
<reference evidence="1" key="1">
    <citation type="submission" date="2023-06" db="EMBL/GenBank/DDBJ databases">
        <authorList>
            <person name="Kurt Z."/>
        </authorList>
    </citation>
    <scope>NUCLEOTIDE SEQUENCE</scope>
</reference>
<evidence type="ECO:0000313" key="3">
    <source>
        <dbReference type="EMBL" id="CAL6076250.1"/>
    </source>
</evidence>